<dbReference type="InterPro" id="IPR042194">
    <property type="entry name" value="FHIPEP_1"/>
</dbReference>
<dbReference type="PRINTS" id="PR00949">
    <property type="entry name" value="TYPE3IMAPROT"/>
</dbReference>
<keyword evidence="8" id="KW-0966">Cell projection</keyword>
<dbReference type="InterPro" id="IPR025505">
    <property type="entry name" value="FHIPEP_CS"/>
</dbReference>
<feature type="transmembrane region" description="Helical" evidence="7">
    <location>
        <begin position="203"/>
        <end position="225"/>
    </location>
</feature>
<gene>
    <name evidence="8" type="ORF">ISS97_12805</name>
</gene>
<dbReference type="PANTHER" id="PTHR30161">
    <property type="entry name" value="FLAGELLAR EXPORT PROTEIN, MEMBRANE FLHA SUBUNIT-RELATED"/>
    <property type="match status" value="1"/>
</dbReference>
<dbReference type="RefSeq" id="WP_379983900.1">
    <property type="nucleotide sequence ID" value="NZ_JADIKD010000011.1"/>
</dbReference>
<keyword evidence="8" id="KW-0969">Cilium</keyword>
<keyword evidence="6 7" id="KW-0472">Membrane</keyword>
<dbReference type="EMBL" id="JADIKD010000011">
    <property type="protein sequence ID" value="MFK2918145.1"/>
    <property type="molecule type" value="Genomic_DNA"/>
</dbReference>
<comment type="subcellular location">
    <subcellularLocation>
        <location evidence="1">Cell membrane</location>
        <topology evidence="1">Multi-pass membrane protein</topology>
    </subcellularLocation>
</comment>
<keyword evidence="3" id="KW-1003">Cell membrane</keyword>
<dbReference type="InterPro" id="IPR042196">
    <property type="entry name" value="FHIPEP_4"/>
</dbReference>
<comment type="caution">
    <text evidence="8">The sequence shown here is derived from an EMBL/GenBank/DDBJ whole genome shotgun (WGS) entry which is preliminary data.</text>
</comment>
<feature type="transmembrane region" description="Helical" evidence="7">
    <location>
        <begin position="111"/>
        <end position="134"/>
    </location>
</feature>
<evidence type="ECO:0000256" key="2">
    <source>
        <dbReference type="ARBA" id="ARBA00008835"/>
    </source>
</evidence>
<feature type="transmembrane region" description="Helical" evidence="7">
    <location>
        <begin position="245"/>
        <end position="267"/>
    </location>
</feature>
<dbReference type="Gene3D" id="1.10.8.540">
    <property type="entry name" value="FHIPEP family, domain 3"/>
    <property type="match status" value="1"/>
</dbReference>
<evidence type="ECO:0000256" key="1">
    <source>
        <dbReference type="ARBA" id="ARBA00004651"/>
    </source>
</evidence>
<evidence type="ECO:0000256" key="7">
    <source>
        <dbReference type="SAM" id="Phobius"/>
    </source>
</evidence>
<keyword evidence="9" id="KW-1185">Reference proteome</keyword>
<sequence>MNTMTALLAGLRRQKFAAPIALLVMLGMLILPLPPVLLDVLFTFNIALAIVVILVSVTVKKPLDFSAFPTVILGATLMRLMLNVASTRAVLLNGHNGTDAAGHVVEAFGNVVIGSNFVVGLVVFVILMIINFVVVTKGSERISEVSARFTLDALPGKQMAIDADLNAGLITQEQAQRRRAEVTTEADFYGAMDGASKFVRGDAIAGILVLIINLIGGVAIGMSMHDLSAAEAFRLFGLLTIGDGLVAQVPALLLSAAAAIIVTRISADGDFEQQLSRQLLASPNVMFGGAGLLFLLALLPGMPALTFLAFAGLLGFIGWRMVRRQPANEDQGTRDVQEALLAPNQPALDWSSLPYVEPVAVSLGYKLVGMIDEAQGATLTKRLRGMRQNLSETLGFLVPPIGARDDLGQPPSQYSVLISGTVVAQSQIHADRLMAIPSPAVYGELDGIPGVDPAYDMRVIWIEPAQKAHALGMGYQVVDGATVIATHVSKMVHDHLSELFSYDNVTAMLERLAAIAPALSEALGKCMTHSQLRKVFRLLLIEHVSLKDIESIAATLVEASEFTKDPMLLVAEARCALRRQIVAGLAGAQREVKAFSLTTDLERMLLGDLGRAEQAAGRAALDNYPVDPNVLAQLQINMPAVREQMKQQGTAPLLLVIPRLRPILARYARLFASGLHVLSYNEIPENREVNIVGSLG</sequence>
<evidence type="ECO:0000313" key="8">
    <source>
        <dbReference type="EMBL" id="MFK2918145.1"/>
    </source>
</evidence>
<accession>A0ABW8K5G9</accession>
<dbReference type="PROSITE" id="PS00994">
    <property type="entry name" value="FHIPEP"/>
    <property type="match status" value="1"/>
</dbReference>
<dbReference type="Gene3D" id="3.40.30.60">
    <property type="entry name" value="FHIPEP family, domain 1"/>
    <property type="match status" value="1"/>
</dbReference>
<dbReference type="PANTHER" id="PTHR30161:SF1">
    <property type="entry name" value="FLAGELLAR BIOSYNTHESIS PROTEIN FLHA-RELATED"/>
    <property type="match status" value="1"/>
</dbReference>
<dbReference type="Gene3D" id="3.40.50.12790">
    <property type="entry name" value="FHIPEP family, domain 4"/>
    <property type="match status" value="1"/>
</dbReference>
<comment type="similarity">
    <text evidence="2">Belongs to the FHIPEP (flagella/HR/invasion proteins export pore) family.</text>
</comment>
<evidence type="ECO:0000256" key="6">
    <source>
        <dbReference type="ARBA" id="ARBA00023136"/>
    </source>
</evidence>
<name>A0ABW8K5G9_9GAMM</name>
<evidence type="ECO:0000256" key="4">
    <source>
        <dbReference type="ARBA" id="ARBA00022692"/>
    </source>
</evidence>
<organism evidence="8 9">
    <name type="scientific">Dyella koreensis</name>
    <dbReference type="NCBI Taxonomy" id="311235"/>
    <lineage>
        <taxon>Bacteria</taxon>
        <taxon>Pseudomonadati</taxon>
        <taxon>Pseudomonadota</taxon>
        <taxon>Gammaproteobacteria</taxon>
        <taxon>Lysobacterales</taxon>
        <taxon>Rhodanobacteraceae</taxon>
        <taxon>Dyella</taxon>
    </lineage>
</organism>
<feature type="transmembrane region" description="Helical" evidence="7">
    <location>
        <begin position="71"/>
        <end position="91"/>
    </location>
</feature>
<keyword evidence="5 7" id="KW-1133">Transmembrane helix</keyword>
<keyword evidence="4 7" id="KW-0812">Transmembrane</keyword>
<proteinExistence type="inferred from homology"/>
<feature type="transmembrane region" description="Helical" evidence="7">
    <location>
        <begin position="40"/>
        <end position="59"/>
    </location>
</feature>
<dbReference type="Proteomes" id="UP001620408">
    <property type="component" value="Unassembled WGS sequence"/>
</dbReference>
<dbReference type="Pfam" id="PF00771">
    <property type="entry name" value="FHIPEP"/>
    <property type="match status" value="1"/>
</dbReference>
<dbReference type="InterPro" id="IPR001712">
    <property type="entry name" value="T3SS_FHIPEP"/>
</dbReference>
<reference evidence="8 9" key="1">
    <citation type="submission" date="2020-10" db="EMBL/GenBank/DDBJ databases">
        <title>Phylogeny of dyella-like bacteria.</title>
        <authorList>
            <person name="Fu J."/>
        </authorList>
    </citation>
    <scope>NUCLEOTIDE SEQUENCE [LARGE SCALE GENOMIC DNA]</scope>
    <source>
        <strain evidence="8 9">BB4</strain>
    </source>
</reference>
<evidence type="ECO:0000256" key="3">
    <source>
        <dbReference type="ARBA" id="ARBA00022475"/>
    </source>
</evidence>
<keyword evidence="8" id="KW-0282">Flagellum</keyword>
<dbReference type="PIRSF" id="PIRSF005419">
    <property type="entry name" value="FlhA"/>
    <property type="match status" value="1"/>
</dbReference>
<evidence type="ECO:0000256" key="5">
    <source>
        <dbReference type="ARBA" id="ARBA00022989"/>
    </source>
</evidence>
<dbReference type="InterPro" id="IPR042193">
    <property type="entry name" value="FHIPEP_3"/>
</dbReference>
<evidence type="ECO:0000313" key="9">
    <source>
        <dbReference type="Proteomes" id="UP001620408"/>
    </source>
</evidence>
<protein>
    <submittedName>
        <fullName evidence="8">Flagellar biosynthesis protein FlhA</fullName>
    </submittedName>
</protein>
<feature type="transmembrane region" description="Helical" evidence="7">
    <location>
        <begin position="16"/>
        <end position="34"/>
    </location>
</feature>